<accession>A0AAV1SQ65</accession>
<gene>
    <name evidence="1" type="ORF">DCAF_LOCUS25220</name>
</gene>
<keyword evidence="2" id="KW-1185">Reference proteome</keyword>
<organism evidence="1 2">
    <name type="scientific">Dovyalis caffra</name>
    <dbReference type="NCBI Taxonomy" id="77055"/>
    <lineage>
        <taxon>Eukaryota</taxon>
        <taxon>Viridiplantae</taxon>
        <taxon>Streptophyta</taxon>
        <taxon>Embryophyta</taxon>
        <taxon>Tracheophyta</taxon>
        <taxon>Spermatophyta</taxon>
        <taxon>Magnoliopsida</taxon>
        <taxon>eudicotyledons</taxon>
        <taxon>Gunneridae</taxon>
        <taxon>Pentapetalae</taxon>
        <taxon>rosids</taxon>
        <taxon>fabids</taxon>
        <taxon>Malpighiales</taxon>
        <taxon>Salicaceae</taxon>
        <taxon>Flacourtieae</taxon>
        <taxon>Dovyalis</taxon>
    </lineage>
</organism>
<proteinExistence type="predicted"/>
<dbReference type="Proteomes" id="UP001314170">
    <property type="component" value="Unassembled WGS sequence"/>
</dbReference>
<feature type="non-terminal residue" evidence="1">
    <location>
        <position position="127"/>
    </location>
</feature>
<reference evidence="1 2" key="1">
    <citation type="submission" date="2024-01" db="EMBL/GenBank/DDBJ databases">
        <authorList>
            <person name="Waweru B."/>
        </authorList>
    </citation>
    <scope>NUCLEOTIDE SEQUENCE [LARGE SCALE GENOMIC DNA]</scope>
</reference>
<comment type="caution">
    <text evidence="1">The sequence shown here is derived from an EMBL/GenBank/DDBJ whole genome shotgun (WGS) entry which is preliminary data.</text>
</comment>
<evidence type="ECO:0000313" key="2">
    <source>
        <dbReference type="Proteomes" id="UP001314170"/>
    </source>
</evidence>
<sequence length="127" mass="13902">MVRTYNLNIDRFGMVVTTISIGYMIAKDVGGSHERGTSETLTKGFNTSKGLWVEISGASKEAHGSAWTLSSLEEEEEEGGSFSLEGVPLMVGPIEPGHLEESIIVFSEVYAMAQLVPLKMNYPKMDR</sequence>
<name>A0AAV1SQ65_9ROSI</name>
<dbReference type="AlphaFoldDB" id="A0AAV1SQ65"/>
<protein>
    <submittedName>
        <fullName evidence="1">Uncharacterized protein</fullName>
    </submittedName>
</protein>
<evidence type="ECO:0000313" key="1">
    <source>
        <dbReference type="EMBL" id="CAK7354550.1"/>
    </source>
</evidence>
<dbReference type="EMBL" id="CAWUPB010001195">
    <property type="protein sequence ID" value="CAK7354550.1"/>
    <property type="molecule type" value="Genomic_DNA"/>
</dbReference>